<dbReference type="SUPFAM" id="SSF55909">
    <property type="entry name" value="Pentein"/>
    <property type="match status" value="1"/>
</dbReference>
<keyword evidence="1 2" id="KW-0378">Hydrolase</keyword>
<dbReference type="PANTHER" id="PTHR31377">
    <property type="entry name" value="AGMATINE DEIMINASE-RELATED"/>
    <property type="match status" value="1"/>
</dbReference>
<name>A0A4Z0WAA1_9GAMM</name>
<evidence type="ECO:0000313" key="3">
    <source>
        <dbReference type="EMBL" id="TGG91457.1"/>
    </source>
</evidence>
<keyword evidence="4" id="KW-1185">Reference proteome</keyword>
<dbReference type="NCBIfam" id="TIGR03380">
    <property type="entry name" value="agmatine_aguA"/>
    <property type="match status" value="1"/>
</dbReference>
<reference evidence="3 4" key="1">
    <citation type="submission" date="2019-04" db="EMBL/GenBank/DDBJ databases">
        <title>Natronospirillum operosus gen. nov., sp. nov., a haloalkaliphilic satellite isolated from decaying biomass of laboratory culture of cyanobacterium Geitlerinema sp. and proposal of Natronospirillaceae fam. nov. and Saccharospirillaceae fam. nov.</title>
        <authorList>
            <person name="Kevbrin V."/>
            <person name="Boltyanskaya Y."/>
            <person name="Koziaeva V."/>
            <person name="Grouzdev D.S."/>
            <person name="Park M."/>
            <person name="Cho J."/>
        </authorList>
    </citation>
    <scope>NUCLEOTIDE SEQUENCE [LARGE SCALE GENOMIC DNA]</scope>
    <source>
        <strain evidence="3 4">G-116</strain>
    </source>
</reference>
<accession>A0A4Z0WAA1</accession>
<dbReference type="HAMAP" id="MF_01841">
    <property type="entry name" value="Agmatine_deimin"/>
    <property type="match status" value="1"/>
</dbReference>
<comment type="catalytic activity">
    <reaction evidence="2">
        <text>agmatine + H2O = N-carbamoylputrescine + NH4(+)</text>
        <dbReference type="Rhea" id="RHEA:18037"/>
        <dbReference type="ChEBI" id="CHEBI:15377"/>
        <dbReference type="ChEBI" id="CHEBI:28938"/>
        <dbReference type="ChEBI" id="CHEBI:58145"/>
        <dbReference type="ChEBI" id="CHEBI:58318"/>
        <dbReference type="EC" id="3.5.3.12"/>
    </reaction>
</comment>
<evidence type="ECO:0000256" key="1">
    <source>
        <dbReference type="ARBA" id="ARBA00022801"/>
    </source>
</evidence>
<comment type="similarity">
    <text evidence="2">Belongs to the agmatine deiminase family.</text>
</comment>
<dbReference type="Pfam" id="PF04371">
    <property type="entry name" value="PAD_porph"/>
    <property type="match status" value="1"/>
</dbReference>
<dbReference type="InterPro" id="IPR007466">
    <property type="entry name" value="Peptidyl-Arg-deiminase_porph"/>
</dbReference>
<organism evidence="3 4">
    <name type="scientific">Natronospirillum operosum</name>
    <dbReference type="NCBI Taxonomy" id="2759953"/>
    <lineage>
        <taxon>Bacteria</taxon>
        <taxon>Pseudomonadati</taxon>
        <taxon>Pseudomonadota</taxon>
        <taxon>Gammaproteobacteria</taxon>
        <taxon>Oceanospirillales</taxon>
        <taxon>Natronospirillaceae</taxon>
        <taxon>Natronospirillum</taxon>
    </lineage>
</organism>
<dbReference type="OrthoDB" id="9808013at2"/>
<dbReference type="AlphaFoldDB" id="A0A4Z0WAA1"/>
<proteinExistence type="inferred from homology"/>
<dbReference type="Proteomes" id="UP000297475">
    <property type="component" value="Unassembled WGS sequence"/>
</dbReference>
<feature type="active site" description="Amidino-cysteine intermediate" evidence="2">
    <location>
        <position position="357"/>
    </location>
</feature>
<protein>
    <recommendedName>
        <fullName evidence="2">Putative agmatine deiminase</fullName>
        <ecNumber evidence="2">3.5.3.12</ecNumber>
    </recommendedName>
    <alternativeName>
        <fullName evidence="2">Agmatine iminohydrolase</fullName>
    </alternativeName>
</protein>
<dbReference type="NCBIfam" id="NF010070">
    <property type="entry name" value="PRK13551.1"/>
    <property type="match status" value="1"/>
</dbReference>
<evidence type="ECO:0000256" key="2">
    <source>
        <dbReference type="HAMAP-Rule" id="MF_01841"/>
    </source>
</evidence>
<dbReference type="Gene3D" id="3.75.10.10">
    <property type="entry name" value="L-arginine/glycine Amidinotransferase, Chain A"/>
    <property type="match status" value="1"/>
</dbReference>
<sequence length="364" mass="40147">MSTAHNPPPKGFRMPAEWAPQSAVWMLWPERPDNWRLGAKPAQGAFVAVARAISCFTPVTLGVSAGQYRHARSCFGADPAIRVVELSSNDAWMRDVGPTFVQHQQSGELRGIDWQFNAWGGLHSGLYFPWDRDNEIADKVLSMTRTPAHRADFVLEGGAIHVDGEGTVLTTEECLLHPNRNPHLSRQDIEQRLCAWLGAEKVLWIPEGIFEDETDGHVDNMACFIRPGEIALAWTDDENDPQHARSQAALAALESQTDARGRSLTVHRLPLPGPLYMTAEEAAGIDPDSSGMSRAAGDRLAASYINFLITNGGIIMPAFDDPMDDIARQCLQDWLPDYEIVTVPGREILLGGGNIHCITQQQPR</sequence>
<dbReference type="GO" id="GO:0004668">
    <property type="term" value="F:protein-arginine deiminase activity"/>
    <property type="evidence" value="ECO:0007669"/>
    <property type="project" value="InterPro"/>
</dbReference>
<dbReference type="RefSeq" id="WP_135484241.1">
    <property type="nucleotide sequence ID" value="NZ_SRMF01000008.1"/>
</dbReference>
<evidence type="ECO:0000313" key="4">
    <source>
        <dbReference type="Proteomes" id="UP000297475"/>
    </source>
</evidence>
<dbReference type="EC" id="3.5.3.12" evidence="2"/>
<comment type="caution">
    <text evidence="3">The sequence shown here is derived from an EMBL/GenBank/DDBJ whole genome shotgun (WGS) entry which is preliminary data.</text>
</comment>
<gene>
    <name evidence="2 3" type="primary">aguA</name>
    <name evidence="3" type="ORF">E4656_15625</name>
</gene>
<dbReference type="GO" id="GO:0047632">
    <property type="term" value="F:agmatine deiminase activity"/>
    <property type="evidence" value="ECO:0007669"/>
    <property type="project" value="UniProtKB-UniRule"/>
</dbReference>
<dbReference type="EMBL" id="SRMF01000008">
    <property type="protein sequence ID" value="TGG91457.1"/>
    <property type="molecule type" value="Genomic_DNA"/>
</dbReference>
<dbReference type="InterPro" id="IPR017754">
    <property type="entry name" value="Agmatine_deiminase"/>
</dbReference>
<dbReference type="GO" id="GO:0009446">
    <property type="term" value="P:putrescine biosynthetic process"/>
    <property type="evidence" value="ECO:0007669"/>
    <property type="project" value="InterPro"/>
</dbReference>
<dbReference type="PANTHER" id="PTHR31377:SF0">
    <property type="entry name" value="AGMATINE DEIMINASE-RELATED"/>
    <property type="match status" value="1"/>
</dbReference>